<proteinExistence type="predicted"/>
<dbReference type="Pfam" id="PF01551">
    <property type="entry name" value="Peptidase_M23"/>
    <property type="match status" value="1"/>
</dbReference>
<dbReference type="Gene3D" id="2.70.70.10">
    <property type="entry name" value="Glucose Permease (Domain IIA)"/>
    <property type="match status" value="1"/>
</dbReference>
<keyword evidence="2" id="KW-1133">Transmembrane helix</keyword>
<dbReference type="PANTHER" id="PTHR21666:SF291">
    <property type="entry name" value="STAGE II SPORULATION PROTEIN Q"/>
    <property type="match status" value="1"/>
</dbReference>
<evidence type="ECO:0000313" key="4">
    <source>
        <dbReference type="EMBL" id="TDR48719.1"/>
    </source>
</evidence>
<evidence type="ECO:0000259" key="3">
    <source>
        <dbReference type="Pfam" id="PF01551"/>
    </source>
</evidence>
<keyword evidence="1" id="KW-0175">Coiled coil</keyword>
<dbReference type="OrthoDB" id="9815245at2"/>
<dbReference type="AlphaFoldDB" id="A0A4R6ZAJ4"/>
<sequence>MNIIIVAKPHAVPQTIDLGCWRIRLKCGAILGCAALACALLGVSVAYSVAGPKTRTLAEVREMREQSEARLRELEQIRQSTQRDLDALAVKLGALQAHATRLNALGERLTRAGKLDDGEFRFSEPPSVGGPEDLQSPVVHAQAPQLTESIEELHERFTRQQAQLEVLENLLLDRKIESDLLPSGMPVNSGYISSYFGGRPDPFNGASAFHSGIDFDANQGADIHSVAEGVVTWSGTRPGYGNVVEVDHGNGYMTRYAHNSQNIAAVGQRVRVGEVIAKVGSTGRSTGSHVHFEVWLNGKAVNPIAYVRSQRKA</sequence>
<evidence type="ECO:0000313" key="5">
    <source>
        <dbReference type="Proteomes" id="UP000295293"/>
    </source>
</evidence>
<reference evidence="4 5" key="1">
    <citation type="submission" date="2019-03" db="EMBL/GenBank/DDBJ databases">
        <title>Genomic Encyclopedia of Type Strains, Phase IV (KMG-IV): sequencing the most valuable type-strain genomes for metagenomic binning, comparative biology and taxonomic classification.</title>
        <authorList>
            <person name="Goeker M."/>
        </authorList>
    </citation>
    <scope>NUCLEOTIDE SEQUENCE [LARGE SCALE GENOMIC DNA]</scope>
    <source>
        <strain evidence="4 5">DSM 21667</strain>
    </source>
</reference>
<name>A0A4R6ZAJ4_9GAMM</name>
<evidence type="ECO:0000256" key="1">
    <source>
        <dbReference type="SAM" id="Coils"/>
    </source>
</evidence>
<dbReference type="SUPFAM" id="SSF51261">
    <property type="entry name" value="Duplicated hybrid motif"/>
    <property type="match status" value="1"/>
</dbReference>
<comment type="caution">
    <text evidence="4">The sequence shown here is derived from an EMBL/GenBank/DDBJ whole genome shotgun (WGS) entry which is preliminary data.</text>
</comment>
<dbReference type="RefSeq" id="WP_133816828.1">
    <property type="nucleotide sequence ID" value="NZ_SNZH01000001.1"/>
</dbReference>
<dbReference type="CDD" id="cd12797">
    <property type="entry name" value="M23_peptidase"/>
    <property type="match status" value="1"/>
</dbReference>
<organism evidence="4 5">
    <name type="scientific">Tahibacter aquaticus</name>
    <dbReference type="NCBI Taxonomy" id="520092"/>
    <lineage>
        <taxon>Bacteria</taxon>
        <taxon>Pseudomonadati</taxon>
        <taxon>Pseudomonadota</taxon>
        <taxon>Gammaproteobacteria</taxon>
        <taxon>Lysobacterales</taxon>
        <taxon>Rhodanobacteraceae</taxon>
        <taxon>Tahibacter</taxon>
    </lineage>
</organism>
<evidence type="ECO:0000256" key="2">
    <source>
        <dbReference type="SAM" id="Phobius"/>
    </source>
</evidence>
<dbReference type="EMBL" id="SNZH01000001">
    <property type="protein sequence ID" value="TDR48719.1"/>
    <property type="molecule type" value="Genomic_DNA"/>
</dbReference>
<dbReference type="GO" id="GO:0004222">
    <property type="term" value="F:metalloendopeptidase activity"/>
    <property type="evidence" value="ECO:0007669"/>
    <property type="project" value="TreeGrafter"/>
</dbReference>
<gene>
    <name evidence="4" type="ORF">DFR29_101342</name>
</gene>
<dbReference type="PANTHER" id="PTHR21666">
    <property type="entry name" value="PEPTIDASE-RELATED"/>
    <property type="match status" value="1"/>
</dbReference>
<feature type="domain" description="M23ase beta-sheet core" evidence="3">
    <location>
        <begin position="209"/>
        <end position="303"/>
    </location>
</feature>
<dbReference type="InterPro" id="IPR011055">
    <property type="entry name" value="Dup_hybrid_motif"/>
</dbReference>
<dbReference type="Proteomes" id="UP000295293">
    <property type="component" value="Unassembled WGS sequence"/>
</dbReference>
<keyword evidence="2" id="KW-0472">Membrane</keyword>
<keyword evidence="2" id="KW-0812">Transmembrane</keyword>
<feature type="transmembrane region" description="Helical" evidence="2">
    <location>
        <begin position="29"/>
        <end position="50"/>
    </location>
</feature>
<feature type="coiled-coil region" evidence="1">
    <location>
        <begin position="57"/>
        <end position="91"/>
    </location>
</feature>
<protein>
    <submittedName>
        <fullName evidence="4">Peptidase M23-like protein</fullName>
    </submittedName>
</protein>
<dbReference type="FunFam" id="2.70.70.10:FF:000006">
    <property type="entry name" value="M23 family peptidase"/>
    <property type="match status" value="1"/>
</dbReference>
<keyword evidence="5" id="KW-1185">Reference proteome</keyword>
<dbReference type="InterPro" id="IPR016047">
    <property type="entry name" value="M23ase_b-sheet_dom"/>
</dbReference>
<dbReference type="InterPro" id="IPR050570">
    <property type="entry name" value="Cell_wall_metabolism_enzyme"/>
</dbReference>
<accession>A0A4R6ZAJ4</accession>